<protein>
    <submittedName>
        <fullName evidence="1">Uncharacterized protein</fullName>
    </submittedName>
</protein>
<dbReference type="EMBL" id="HBUF01130580">
    <property type="protein sequence ID" value="CAG6644074.1"/>
    <property type="molecule type" value="Transcribed_RNA"/>
</dbReference>
<name>A0A8D8R4Q6_9HEMI</name>
<accession>A0A8D8R4Q6</accession>
<organism evidence="1">
    <name type="scientific">Cacopsylla melanoneura</name>
    <dbReference type="NCBI Taxonomy" id="428564"/>
    <lineage>
        <taxon>Eukaryota</taxon>
        <taxon>Metazoa</taxon>
        <taxon>Ecdysozoa</taxon>
        <taxon>Arthropoda</taxon>
        <taxon>Hexapoda</taxon>
        <taxon>Insecta</taxon>
        <taxon>Pterygota</taxon>
        <taxon>Neoptera</taxon>
        <taxon>Paraneoptera</taxon>
        <taxon>Hemiptera</taxon>
        <taxon>Sternorrhyncha</taxon>
        <taxon>Psylloidea</taxon>
        <taxon>Psyllidae</taxon>
        <taxon>Psyllinae</taxon>
        <taxon>Cacopsylla</taxon>
    </lineage>
</organism>
<dbReference type="EMBL" id="HBUF01130583">
    <property type="protein sequence ID" value="CAG6644080.1"/>
    <property type="molecule type" value="Transcribed_RNA"/>
</dbReference>
<dbReference type="AlphaFoldDB" id="A0A8D8R4Q6"/>
<dbReference type="EMBL" id="HBUF01130582">
    <property type="protein sequence ID" value="CAG6644078.1"/>
    <property type="molecule type" value="Transcribed_RNA"/>
</dbReference>
<dbReference type="EMBL" id="HBUF01130581">
    <property type="protein sequence ID" value="CAG6644076.1"/>
    <property type="molecule type" value="Transcribed_RNA"/>
</dbReference>
<reference evidence="1" key="1">
    <citation type="submission" date="2021-05" db="EMBL/GenBank/DDBJ databases">
        <authorList>
            <person name="Alioto T."/>
            <person name="Alioto T."/>
            <person name="Gomez Garrido J."/>
        </authorList>
    </citation>
    <scope>NUCLEOTIDE SEQUENCE</scope>
</reference>
<evidence type="ECO:0000313" key="1">
    <source>
        <dbReference type="EMBL" id="CAG6644076.1"/>
    </source>
</evidence>
<sequence length="99" mass="11306">MNSKGFFIIIFSKGLIEGTFYFNSLIVTEIENGAKKGFQSLSFMCSCPLSHGITHSNNIINNNLYTNLPVKHKVFQNLCYSEFSPKVFEFSRKEQSHIC</sequence>
<proteinExistence type="predicted"/>